<dbReference type="GO" id="GO:0019825">
    <property type="term" value="F:oxygen binding"/>
    <property type="evidence" value="ECO:0007669"/>
    <property type="project" value="InterPro"/>
</dbReference>
<dbReference type="InterPro" id="IPR009050">
    <property type="entry name" value="Globin-like_sf"/>
</dbReference>
<organism evidence="2 3">
    <name type="scientific">Thermus scotoductus</name>
    <dbReference type="NCBI Taxonomy" id="37636"/>
    <lineage>
        <taxon>Bacteria</taxon>
        <taxon>Thermotogati</taxon>
        <taxon>Deinococcota</taxon>
        <taxon>Deinococci</taxon>
        <taxon>Thermales</taxon>
        <taxon>Thermaceae</taxon>
        <taxon>Thermus</taxon>
    </lineage>
</organism>
<dbReference type="AlphaFoldDB" id="A0A430RGC3"/>
<dbReference type="Proteomes" id="UP000286734">
    <property type="component" value="Unassembled WGS sequence"/>
</dbReference>
<dbReference type="InterPro" id="IPR012292">
    <property type="entry name" value="Globin/Proto"/>
</dbReference>
<evidence type="ECO:0000313" key="3">
    <source>
        <dbReference type="Proteomes" id="UP000286734"/>
    </source>
</evidence>
<accession>A0A430RGC3</accession>
<sequence length="193" mass="21982">MMTQLLLLAREALEQMPAETRLRPEDTQVILQHKDVLLSWSRELLQTFFDTLFAHPPTRRIFREGERPDRETTFLAWWERTVEGPLDEEYFAWMAKVGLAHVVRGVESPMMLAMASFVASFVDKQAQSLSLPGAEALAGAFYRLSTTLGAVITHAYVRYRTLALHRVAGMEPPLLERLIVAEAEGILESIRKE</sequence>
<reference evidence="2 3" key="1">
    <citation type="journal article" date="2019" name="Extremophiles">
        <title>Biogeography of thermophiles and predominance of Thermus scotoductus in domestic water heaters.</title>
        <authorList>
            <person name="Wilpiszeski R.L."/>
            <person name="Zhang Z."/>
            <person name="House C.H."/>
        </authorList>
    </citation>
    <scope>NUCLEOTIDE SEQUENCE [LARGE SCALE GENOMIC DNA]</scope>
    <source>
        <strain evidence="2 3">34_S34</strain>
    </source>
</reference>
<dbReference type="Gene3D" id="1.10.490.10">
    <property type="entry name" value="Globins"/>
    <property type="match status" value="1"/>
</dbReference>
<dbReference type="GO" id="GO:0020037">
    <property type="term" value="F:heme binding"/>
    <property type="evidence" value="ECO:0007669"/>
    <property type="project" value="InterPro"/>
</dbReference>
<dbReference type="InterPro" id="IPR044398">
    <property type="entry name" value="Globin-sensor_dom"/>
</dbReference>
<feature type="domain" description="Globin-sensor" evidence="1">
    <location>
        <begin position="15"/>
        <end position="158"/>
    </location>
</feature>
<proteinExistence type="predicted"/>
<protein>
    <submittedName>
        <fullName evidence="2">Globin domain protein</fullName>
    </submittedName>
</protein>
<dbReference type="Pfam" id="PF11563">
    <property type="entry name" value="Protoglobin"/>
    <property type="match status" value="1"/>
</dbReference>
<dbReference type="EMBL" id="PELP01000050">
    <property type="protein sequence ID" value="RTH07016.1"/>
    <property type="molecule type" value="Genomic_DNA"/>
</dbReference>
<evidence type="ECO:0000259" key="1">
    <source>
        <dbReference type="Pfam" id="PF11563"/>
    </source>
</evidence>
<gene>
    <name evidence="2" type="ORF">CSW47_02460</name>
</gene>
<dbReference type="SUPFAM" id="SSF46458">
    <property type="entry name" value="Globin-like"/>
    <property type="match status" value="1"/>
</dbReference>
<comment type="caution">
    <text evidence="2">The sequence shown here is derived from an EMBL/GenBank/DDBJ whole genome shotgun (WGS) entry which is preliminary data.</text>
</comment>
<dbReference type="CDD" id="cd14764">
    <property type="entry name" value="SSDgbs_2"/>
    <property type="match status" value="1"/>
</dbReference>
<name>A0A430RGC3_THESC</name>
<evidence type="ECO:0000313" key="2">
    <source>
        <dbReference type="EMBL" id="RTH07016.1"/>
    </source>
</evidence>